<evidence type="ECO:0000256" key="4">
    <source>
        <dbReference type="ARBA" id="ARBA00022840"/>
    </source>
</evidence>
<dbReference type="Gene3D" id="3.40.50.300">
    <property type="entry name" value="P-loop containing nucleotide triphosphate hydrolases"/>
    <property type="match status" value="1"/>
</dbReference>
<dbReference type="PANTHER" id="PTHR11055">
    <property type="entry name" value="BIFUNCTIONAL 3'-PHOSPHOADENOSINE 5'-PHOSPHOSULFATE SYNTHASE"/>
    <property type="match status" value="1"/>
</dbReference>
<sequence>MPLALCEERDPKGLYKLARAGKIKGFTGIDDPYEPPLNCELEINQKDGVCPTPSDMAGLNGMLVQQSHQKRRRMSQKKIVRVAWTGAAAAGTLEPMIRSVDLSYVDTEPLPGRLHRFIRASGPSIPEKLPEV</sequence>
<dbReference type="EMBL" id="JBBPBM010000004">
    <property type="protein sequence ID" value="KAK8588916.1"/>
    <property type="molecule type" value="Genomic_DNA"/>
</dbReference>
<comment type="caution">
    <text evidence="6">The sequence shown here is derived from an EMBL/GenBank/DDBJ whole genome shotgun (WGS) entry which is preliminary data.</text>
</comment>
<evidence type="ECO:0000256" key="1">
    <source>
        <dbReference type="ARBA" id="ARBA00004678"/>
    </source>
</evidence>
<organism evidence="6 7">
    <name type="scientific">Hibiscus sabdariffa</name>
    <name type="common">roselle</name>
    <dbReference type="NCBI Taxonomy" id="183260"/>
    <lineage>
        <taxon>Eukaryota</taxon>
        <taxon>Viridiplantae</taxon>
        <taxon>Streptophyta</taxon>
        <taxon>Embryophyta</taxon>
        <taxon>Tracheophyta</taxon>
        <taxon>Spermatophyta</taxon>
        <taxon>Magnoliopsida</taxon>
        <taxon>eudicotyledons</taxon>
        <taxon>Gunneridae</taxon>
        <taxon>Pentapetalae</taxon>
        <taxon>rosids</taxon>
        <taxon>malvids</taxon>
        <taxon>Malvales</taxon>
        <taxon>Malvaceae</taxon>
        <taxon>Malvoideae</taxon>
        <taxon>Hibiscus</taxon>
    </lineage>
</organism>
<feature type="domain" description="APS kinase" evidence="5">
    <location>
        <begin position="2"/>
        <end position="44"/>
    </location>
</feature>
<proteinExistence type="predicted"/>
<dbReference type="PANTHER" id="PTHR11055:SF1">
    <property type="entry name" value="PAPS SYNTHETASE, ISOFORM D"/>
    <property type="match status" value="1"/>
</dbReference>
<protein>
    <recommendedName>
        <fullName evidence="5">APS kinase domain-containing protein</fullName>
    </recommendedName>
</protein>
<name>A0ABR2FY96_9ROSI</name>
<dbReference type="InterPro" id="IPR027417">
    <property type="entry name" value="P-loop_NTPase"/>
</dbReference>
<reference evidence="6 7" key="1">
    <citation type="journal article" date="2024" name="G3 (Bethesda)">
        <title>Genome assembly of Hibiscus sabdariffa L. provides insights into metabolisms of medicinal natural products.</title>
        <authorList>
            <person name="Kim T."/>
        </authorList>
    </citation>
    <scope>NUCLEOTIDE SEQUENCE [LARGE SCALE GENOMIC DNA]</scope>
    <source>
        <strain evidence="6">TK-2024</strain>
        <tissue evidence="6">Old leaves</tissue>
    </source>
</reference>
<dbReference type="Proteomes" id="UP001472677">
    <property type="component" value="Unassembled WGS sequence"/>
</dbReference>
<evidence type="ECO:0000256" key="3">
    <source>
        <dbReference type="ARBA" id="ARBA00022741"/>
    </source>
</evidence>
<keyword evidence="4" id="KW-0067">ATP-binding</keyword>
<comment type="pathway">
    <text evidence="1">Sulfur metabolism.</text>
</comment>
<accession>A0ABR2FY96</accession>
<keyword evidence="2" id="KW-0808">Transferase</keyword>
<keyword evidence="7" id="KW-1185">Reference proteome</keyword>
<evidence type="ECO:0000313" key="7">
    <source>
        <dbReference type="Proteomes" id="UP001472677"/>
    </source>
</evidence>
<evidence type="ECO:0000313" key="6">
    <source>
        <dbReference type="EMBL" id="KAK8588916.1"/>
    </source>
</evidence>
<evidence type="ECO:0000256" key="2">
    <source>
        <dbReference type="ARBA" id="ARBA00022679"/>
    </source>
</evidence>
<keyword evidence="3" id="KW-0547">Nucleotide-binding</keyword>
<dbReference type="InterPro" id="IPR059117">
    <property type="entry name" value="APS_kinase_dom"/>
</dbReference>
<evidence type="ECO:0000259" key="5">
    <source>
        <dbReference type="Pfam" id="PF01583"/>
    </source>
</evidence>
<dbReference type="Pfam" id="PF01583">
    <property type="entry name" value="APS_kinase"/>
    <property type="match status" value="1"/>
</dbReference>
<gene>
    <name evidence="6" type="ORF">V6N12_023328</name>
</gene>